<keyword evidence="4 7" id="KW-0812">Transmembrane</keyword>
<feature type="transmembrane region" description="Helical" evidence="7">
    <location>
        <begin position="128"/>
        <end position="150"/>
    </location>
</feature>
<keyword evidence="3 8" id="KW-0808">Transferase</keyword>
<name>A0A955DZK3_UNCKA</name>
<keyword evidence="5 7" id="KW-1133">Transmembrane helix</keyword>
<evidence type="ECO:0000256" key="7">
    <source>
        <dbReference type="SAM" id="Phobius"/>
    </source>
</evidence>
<dbReference type="Pfam" id="PF01790">
    <property type="entry name" value="LGT"/>
    <property type="match status" value="1"/>
</dbReference>
<reference evidence="8" key="2">
    <citation type="journal article" date="2021" name="Microbiome">
        <title>Successional dynamics and alternative stable states in a saline activated sludge microbial community over 9 years.</title>
        <authorList>
            <person name="Wang Y."/>
            <person name="Ye J."/>
            <person name="Ju F."/>
            <person name="Liu L."/>
            <person name="Boyd J.A."/>
            <person name="Deng Y."/>
            <person name="Parks D.H."/>
            <person name="Jiang X."/>
            <person name="Yin X."/>
            <person name="Woodcroft B.J."/>
            <person name="Tyson G.W."/>
            <person name="Hugenholtz P."/>
            <person name="Polz M.F."/>
            <person name="Zhang T."/>
        </authorList>
    </citation>
    <scope>NUCLEOTIDE SEQUENCE</scope>
    <source>
        <strain evidence="8">HKST-UBA80</strain>
    </source>
</reference>
<dbReference type="PANTHER" id="PTHR30589:SF0">
    <property type="entry name" value="PHOSPHATIDYLGLYCEROL--PROLIPOPROTEIN DIACYLGLYCERYL TRANSFERASE"/>
    <property type="match status" value="1"/>
</dbReference>
<keyword evidence="6 7" id="KW-0472">Membrane</keyword>
<evidence type="ECO:0000313" key="9">
    <source>
        <dbReference type="Proteomes" id="UP000714817"/>
    </source>
</evidence>
<dbReference type="AlphaFoldDB" id="A0A955DZK3"/>
<sequence length="219" mass="24756">MYGFFITGAILIYALLTERALGKKKLDVNIFWGGLFYAIVWGIVGARLYHVLDFRSYYYSNPTQALEIWKGGMGIYGAILGTLLSTTAYLAIKKQPVRLWLDACAINAPLGQAIGRLGNVYNQELLPYAYFEIAGNIIIWLFILAINNLFDKKTTHYKSGAIFLIYIFMYSTQRLVLESTRSVHWVEWGLNVGVAVSFLLAMVSLITIVFLYKKPGIKI</sequence>
<comment type="caution">
    <text evidence="8">The sequence shown here is derived from an EMBL/GenBank/DDBJ whole genome shotgun (WGS) entry which is preliminary data.</text>
</comment>
<evidence type="ECO:0000256" key="1">
    <source>
        <dbReference type="ARBA" id="ARBA00007150"/>
    </source>
</evidence>
<dbReference type="GO" id="GO:0042158">
    <property type="term" value="P:lipoprotein biosynthetic process"/>
    <property type="evidence" value="ECO:0007669"/>
    <property type="project" value="InterPro"/>
</dbReference>
<dbReference type="InterPro" id="IPR001640">
    <property type="entry name" value="Lgt"/>
</dbReference>
<dbReference type="GO" id="GO:0008961">
    <property type="term" value="F:phosphatidylglycerol-prolipoprotein diacylglyceryl transferase activity"/>
    <property type="evidence" value="ECO:0007669"/>
    <property type="project" value="InterPro"/>
</dbReference>
<feature type="transmembrane region" description="Helical" evidence="7">
    <location>
        <begin position="30"/>
        <end position="52"/>
    </location>
</feature>
<keyword evidence="8" id="KW-0328">Glycosyltransferase</keyword>
<evidence type="ECO:0000256" key="2">
    <source>
        <dbReference type="ARBA" id="ARBA00022475"/>
    </source>
</evidence>
<dbReference type="PANTHER" id="PTHR30589">
    <property type="entry name" value="PROLIPOPROTEIN DIACYLGLYCERYL TRANSFERASE"/>
    <property type="match status" value="1"/>
</dbReference>
<proteinExistence type="inferred from homology"/>
<evidence type="ECO:0000256" key="3">
    <source>
        <dbReference type="ARBA" id="ARBA00022679"/>
    </source>
</evidence>
<dbReference type="Proteomes" id="UP000714817">
    <property type="component" value="Unassembled WGS sequence"/>
</dbReference>
<evidence type="ECO:0000256" key="5">
    <source>
        <dbReference type="ARBA" id="ARBA00022989"/>
    </source>
</evidence>
<evidence type="ECO:0000313" key="8">
    <source>
        <dbReference type="EMBL" id="MCA9301874.1"/>
    </source>
</evidence>
<dbReference type="EMBL" id="JAGQNY010000002">
    <property type="protein sequence ID" value="MCA9301874.1"/>
    <property type="molecule type" value="Genomic_DNA"/>
</dbReference>
<evidence type="ECO:0000256" key="6">
    <source>
        <dbReference type="ARBA" id="ARBA00023136"/>
    </source>
</evidence>
<gene>
    <name evidence="8" type="ORF">KDA10_00715</name>
</gene>
<organism evidence="8 9">
    <name type="scientific">candidate division WWE3 bacterium</name>
    <dbReference type="NCBI Taxonomy" id="2053526"/>
    <lineage>
        <taxon>Bacteria</taxon>
        <taxon>Katanobacteria</taxon>
    </lineage>
</organism>
<dbReference type="EC" id="2.4.99.-" evidence="8"/>
<feature type="transmembrane region" description="Helical" evidence="7">
    <location>
        <begin position="157"/>
        <end position="176"/>
    </location>
</feature>
<keyword evidence="2" id="KW-1003">Cell membrane</keyword>
<evidence type="ECO:0000256" key="4">
    <source>
        <dbReference type="ARBA" id="ARBA00022692"/>
    </source>
</evidence>
<protein>
    <submittedName>
        <fullName evidence="8">Prolipoprotein diacylglyceryl transferase</fullName>
        <ecNumber evidence="8">2.4.99.-</ecNumber>
    </submittedName>
</protein>
<accession>A0A955DZK3</accession>
<comment type="similarity">
    <text evidence="1">Belongs to the Lgt family.</text>
</comment>
<feature type="transmembrane region" description="Helical" evidence="7">
    <location>
        <begin position="188"/>
        <end position="212"/>
    </location>
</feature>
<reference evidence="8" key="1">
    <citation type="submission" date="2020-04" db="EMBL/GenBank/DDBJ databases">
        <authorList>
            <person name="Zhang T."/>
        </authorList>
    </citation>
    <scope>NUCLEOTIDE SEQUENCE</scope>
    <source>
        <strain evidence="8">HKST-UBA80</strain>
    </source>
</reference>
<feature type="transmembrane region" description="Helical" evidence="7">
    <location>
        <begin position="73"/>
        <end position="92"/>
    </location>
</feature>
<dbReference type="GO" id="GO:0005886">
    <property type="term" value="C:plasma membrane"/>
    <property type="evidence" value="ECO:0007669"/>
    <property type="project" value="InterPro"/>
</dbReference>